<dbReference type="EMBL" id="BIFT01000001">
    <property type="protein sequence ID" value="GCE28285.1"/>
    <property type="molecule type" value="Genomic_DNA"/>
</dbReference>
<comment type="caution">
    <text evidence="3">The sequence shown here is derived from an EMBL/GenBank/DDBJ whole genome shotgun (WGS) entry which is preliminary data.</text>
</comment>
<keyword evidence="2" id="KW-1133">Transmembrane helix</keyword>
<evidence type="ECO:0000313" key="3">
    <source>
        <dbReference type="EMBL" id="GCE28285.1"/>
    </source>
</evidence>
<feature type="transmembrane region" description="Helical" evidence="2">
    <location>
        <begin position="20"/>
        <end position="38"/>
    </location>
</feature>
<feature type="region of interest" description="Disordered" evidence="1">
    <location>
        <begin position="239"/>
        <end position="259"/>
    </location>
</feature>
<organism evidence="3 4">
    <name type="scientific">Dictyobacter alpinus</name>
    <dbReference type="NCBI Taxonomy" id="2014873"/>
    <lineage>
        <taxon>Bacteria</taxon>
        <taxon>Bacillati</taxon>
        <taxon>Chloroflexota</taxon>
        <taxon>Ktedonobacteria</taxon>
        <taxon>Ktedonobacterales</taxon>
        <taxon>Dictyobacteraceae</taxon>
        <taxon>Dictyobacter</taxon>
    </lineage>
</organism>
<keyword evidence="2" id="KW-0472">Membrane</keyword>
<gene>
    <name evidence="3" type="ORF">KDA_37690</name>
</gene>
<feature type="transmembrane region" description="Helical" evidence="2">
    <location>
        <begin position="111"/>
        <end position="129"/>
    </location>
</feature>
<dbReference type="Proteomes" id="UP000287171">
    <property type="component" value="Unassembled WGS sequence"/>
</dbReference>
<evidence type="ECO:0000256" key="1">
    <source>
        <dbReference type="SAM" id="MobiDB-lite"/>
    </source>
</evidence>
<name>A0A402BA93_9CHLR</name>
<protein>
    <submittedName>
        <fullName evidence="3">Uncharacterized protein</fullName>
    </submittedName>
</protein>
<proteinExistence type="predicted"/>
<feature type="compositionally biased region" description="Polar residues" evidence="1">
    <location>
        <begin position="249"/>
        <end position="259"/>
    </location>
</feature>
<evidence type="ECO:0000313" key="4">
    <source>
        <dbReference type="Proteomes" id="UP000287171"/>
    </source>
</evidence>
<sequence length="259" mass="28150">MIPKAWEGTTTVNLPYPTSLIVYIVIWAAVIAGLFFVYQRSRSAGFVRWTTQDILIVAIMGVLLEVYDNLLGDQFITPIIQLIPFGHLLALNDLPYMFLLMVGIALIRKPGCATAMVFLNFILMQLLYSGSGINVLMWPYGLLQGLLLDIYIVQRGGRVFSRGGWVAVIDGLILGALRAFPAVTVQSAFLGPLLEGSTKTLGYIFFYTLLNTIGNGVEAAISGPLAVRIARSVNPGAERPLTREKTVPVDSTLQGGSAL</sequence>
<keyword evidence="4" id="KW-1185">Reference proteome</keyword>
<dbReference type="RefSeq" id="WP_174845168.1">
    <property type="nucleotide sequence ID" value="NZ_BIFT01000001.1"/>
</dbReference>
<accession>A0A402BA93</accession>
<keyword evidence="2" id="KW-0812">Transmembrane</keyword>
<feature type="transmembrane region" description="Helical" evidence="2">
    <location>
        <begin position="79"/>
        <end position="99"/>
    </location>
</feature>
<feature type="transmembrane region" description="Helical" evidence="2">
    <location>
        <begin position="50"/>
        <end position="67"/>
    </location>
</feature>
<dbReference type="AlphaFoldDB" id="A0A402BA93"/>
<reference evidence="4" key="1">
    <citation type="submission" date="2018-12" db="EMBL/GenBank/DDBJ databases">
        <title>Tengunoibacter tsumagoiensis gen. nov., sp. nov., Dictyobacter kobayashii sp. nov., D. alpinus sp. nov., and D. joshuensis sp. nov. and description of Dictyobacteraceae fam. nov. within the order Ktedonobacterales isolated from Tengu-no-mugimeshi.</title>
        <authorList>
            <person name="Wang C.M."/>
            <person name="Zheng Y."/>
            <person name="Sakai Y."/>
            <person name="Toyoda A."/>
            <person name="Minakuchi Y."/>
            <person name="Abe K."/>
            <person name="Yokota A."/>
            <person name="Yabe S."/>
        </authorList>
    </citation>
    <scope>NUCLEOTIDE SEQUENCE [LARGE SCALE GENOMIC DNA]</scope>
    <source>
        <strain evidence="4">Uno16</strain>
    </source>
</reference>
<evidence type="ECO:0000256" key="2">
    <source>
        <dbReference type="SAM" id="Phobius"/>
    </source>
</evidence>